<accession>A0A9D1HS90</accession>
<evidence type="ECO:0000313" key="2">
    <source>
        <dbReference type="Proteomes" id="UP000824088"/>
    </source>
</evidence>
<protein>
    <recommendedName>
        <fullName evidence="3">Benenodin family lasso peptide</fullName>
    </recommendedName>
</protein>
<organism evidence="1 2">
    <name type="scientific">Candidatus Limadaptatus stercorigallinarum</name>
    <dbReference type="NCBI Taxonomy" id="2840845"/>
    <lineage>
        <taxon>Bacteria</taxon>
        <taxon>Bacillati</taxon>
        <taxon>Bacillota</taxon>
        <taxon>Clostridia</taxon>
        <taxon>Eubacteriales</taxon>
        <taxon>Candidatus Limadaptatus</taxon>
    </lineage>
</organism>
<dbReference type="EMBL" id="DVMN01000089">
    <property type="protein sequence ID" value="HIU21566.1"/>
    <property type="molecule type" value="Genomic_DNA"/>
</dbReference>
<dbReference type="AlphaFoldDB" id="A0A9D1HS90"/>
<reference evidence="1" key="2">
    <citation type="journal article" date="2021" name="PeerJ">
        <title>Extensive microbial diversity within the chicken gut microbiome revealed by metagenomics and culture.</title>
        <authorList>
            <person name="Gilroy R."/>
            <person name="Ravi A."/>
            <person name="Getino M."/>
            <person name="Pursley I."/>
            <person name="Horton D.L."/>
            <person name="Alikhan N.F."/>
            <person name="Baker D."/>
            <person name="Gharbi K."/>
            <person name="Hall N."/>
            <person name="Watson M."/>
            <person name="Adriaenssens E.M."/>
            <person name="Foster-Nyarko E."/>
            <person name="Jarju S."/>
            <person name="Secka A."/>
            <person name="Antonio M."/>
            <person name="Oren A."/>
            <person name="Chaudhuri R.R."/>
            <person name="La Ragione R."/>
            <person name="Hildebrand F."/>
            <person name="Pallen M.J."/>
        </authorList>
    </citation>
    <scope>NUCLEOTIDE SEQUENCE</scope>
    <source>
        <strain evidence="1">1063</strain>
    </source>
</reference>
<evidence type="ECO:0008006" key="3">
    <source>
        <dbReference type="Google" id="ProtNLM"/>
    </source>
</evidence>
<dbReference type="Proteomes" id="UP000824088">
    <property type="component" value="Unassembled WGS sequence"/>
</dbReference>
<name>A0A9D1HS90_9FIRM</name>
<evidence type="ECO:0000313" key="1">
    <source>
        <dbReference type="EMBL" id="HIU21566.1"/>
    </source>
</evidence>
<proteinExistence type="predicted"/>
<gene>
    <name evidence="1" type="ORF">IAD51_04970</name>
</gene>
<reference evidence="1" key="1">
    <citation type="submission" date="2020-10" db="EMBL/GenBank/DDBJ databases">
        <authorList>
            <person name="Gilroy R."/>
        </authorList>
    </citation>
    <scope>NUCLEOTIDE SEQUENCE</scope>
    <source>
        <strain evidence="1">1063</strain>
    </source>
</reference>
<sequence length="56" mass="6133">MSDITELSLEEDNELLQEGTVYNDASSGEGDIDVAELIGETVIADYGEGKFNRHKN</sequence>
<comment type="caution">
    <text evidence="1">The sequence shown here is derived from an EMBL/GenBank/DDBJ whole genome shotgun (WGS) entry which is preliminary data.</text>
</comment>